<proteinExistence type="predicted"/>
<gene>
    <name evidence="1" type="ORF">H6G06_26175</name>
</gene>
<keyword evidence="2" id="KW-1185">Reference proteome</keyword>
<dbReference type="EMBL" id="JACJQU010000033">
    <property type="protein sequence ID" value="MBD2296868.1"/>
    <property type="molecule type" value="Genomic_DNA"/>
</dbReference>
<comment type="caution">
    <text evidence="1">The sequence shown here is derived from an EMBL/GenBank/DDBJ whole genome shotgun (WGS) entry which is preliminary data.</text>
</comment>
<organism evidence="1 2">
    <name type="scientific">Anabaena sphaerica FACHB-251</name>
    <dbReference type="NCBI Taxonomy" id="2692883"/>
    <lineage>
        <taxon>Bacteria</taxon>
        <taxon>Bacillati</taxon>
        <taxon>Cyanobacteriota</taxon>
        <taxon>Cyanophyceae</taxon>
        <taxon>Nostocales</taxon>
        <taxon>Nostocaceae</taxon>
        <taxon>Anabaena</taxon>
    </lineage>
</organism>
<reference evidence="2" key="1">
    <citation type="journal article" date="2020" name="ISME J.">
        <title>Comparative genomics reveals insights into cyanobacterial evolution and habitat adaptation.</title>
        <authorList>
            <person name="Chen M.Y."/>
            <person name="Teng W.K."/>
            <person name="Zhao L."/>
            <person name="Hu C.X."/>
            <person name="Zhou Y.K."/>
            <person name="Han B.P."/>
            <person name="Song L.R."/>
            <person name="Shu W.S."/>
        </authorList>
    </citation>
    <scope>NUCLEOTIDE SEQUENCE [LARGE SCALE GENOMIC DNA]</scope>
    <source>
        <strain evidence="2">FACHB-251</strain>
    </source>
</reference>
<accession>A0A926WLI6</accession>
<feature type="non-terminal residue" evidence="1">
    <location>
        <position position="75"/>
    </location>
</feature>
<evidence type="ECO:0000313" key="1">
    <source>
        <dbReference type="EMBL" id="MBD2296868.1"/>
    </source>
</evidence>
<protein>
    <submittedName>
        <fullName evidence="1">Uncharacterized protein</fullName>
    </submittedName>
</protein>
<dbReference type="Proteomes" id="UP000662185">
    <property type="component" value="Unassembled WGS sequence"/>
</dbReference>
<evidence type="ECO:0000313" key="2">
    <source>
        <dbReference type="Proteomes" id="UP000662185"/>
    </source>
</evidence>
<sequence>MKDIEYPDKPRSLPCWFSPKDSYVASALLSDGFEFIGLLEDVETPDYLEVITGNWSLGSICSVNELVAICDGAVF</sequence>
<name>A0A926WLI6_9NOST</name>
<dbReference type="AlphaFoldDB" id="A0A926WLI6"/>